<reference evidence="2" key="1">
    <citation type="journal article" date="2023" name="G3 (Bethesda)">
        <title>A reference genome for the long-term kleptoplast-retaining sea slug Elysia crispata morphotype clarki.</title>
        <authorList>
            <person name="Eastman K.E."/>
            <person name="Pendleton A.L."/>
            <person name="Shaikh M.A."/>
            <person name="Suttiyut T."/>
            <person name="Ogas R."/>
            <person name="Tomko P."/>
            <person name="Gavelis G."/>
            <person name="Widhalm J.R."/>
            <person name="Wisecaver J.H."/>
        </authorList>
    </citation>
    <scope>NUCLEOTIDE SEQUENCE</scope>
    <source>
        <strain evidence="2">ECLA1</strain>
    </source>
</reference>
<evidence type="ECO:0000256" key="1">
    <source>
        <dbReference type="SAM" id="MobiDB-lite"/>
    </source>
</evidence>
<sequence>MRKRWKRTLHTFQTHEQHQAHNGQSRGFTVEFNGQVYVIAGDLHHIRGHRPARAWRWMGSAKLPHFT</sequence>
<accession>A0AAE0YQT5</accession>
<name>A0AAE0YQT5_9GAST</name>
<keyword evidence="3" id="KW-1185">Reference proteome</keyword>
<organism evidence="2 3">
    <name type="scientific">Elysia crispata</name>
    <name type="common">lettuce slug</name>
    <dbReference type="NCBI Taxonomy" id="231223"/>
    <lineage>
        <taxon>Eukaryota</taxon>
        <taxon>Metazoa</taxon>
        <taxon>Spiralia</taxon>
        <taxon>Lophotrochozoa</taxon>
        <taxon>Mollusca</taxon>
        <taxon>Gastropoda</taxon>
        <taxon>Heterobranchia</taxon>
        <taxon>Euthyneura</taxon>
        <taxon>Panpulmonata</taxon>
        <taxon>Sacoglossa</taxon>
        <taxon>Placobranchoidea</taxon>
        <taxon>Plakobranchidae</taxon>
        <taxon>Elysia</taxon>
    </lineage>
</organism>
<feature type="region of interest" description="Disordered" evidence="1">
    <location>
        <begin position="1"/>
        <end position="26"/>
    </location>
</feature>
<proteinExistence type="predicted"/>
<evidence type="ECO:0000313" key="3">
    <source>
        <dbReference type="Proteomes" id="UP001283361"/>
    </source>
</evidence>
<comment type="caution">
    <text evidence="2">The sequence shown here is derived from an EMBL/GenBank/DDBJ whole genome shotgun (WGS) entry which is preliminary data.</text>
</comment>
<protein>
    <submittedName>
        <fullName evidence="2">Uncharacterized protein</fullName>
    </submittedName>
</protein>
<dbReference type="Proteomes" id="UP001283361">
    <property type="component" value="Unassembled WGS sequence"/>
</dbReference>
<evidence type="ECO:0000313" key="2">
    <source>
        <dbReference type="EMBL" id="KAK3754958.1"/>
    </source>
</evidence>
<dbReference type="AlphaFoldDB" id="A0AAE0YQT5"/>
<dbReference type="EMBL" id="JAWDGP010005620">
    <property type="protein sequence ID" value="KAK3754958.1"/>
    <property type="molecule type" value="Genomic_DNA"/>
</dbReference>
<gene>
    <name evidence="2" type="ORF">RRG08_004078</name>
</gene>